<dbReference type="InterPro" id="IPR000242">
    <property type="entry name" value="PTP_cat"/>
</dbReference>
<evidence type="ECO:0000256" key="11">
    <source>
        <dbReference type="ARBA" id="ARBA00031477"/>
    </source>
</evidence>
<evidence type="ECO:0000256" key="4">
    <source>
        <dbReference type="ARBA" id="ARBA00004496"/>
    </source>
</evidence>
<dbReference type="InterPro" id="IPR032788">
    <property type="entry name" value="AGL_central"/>
</dbReference>
<dbReference type="InterPro" id="IPR012341">
    <property type="entry name" value="6hp_glycosidase-like_sf"/>
</dbReference>
<evidence type="ECO:0000256" key="5">
    <source>
        <dbReference type="ARBA" id="ARBA00012560"/>
    </source>
</evidence>
<dbReference type="Gene3D" id="3.90.190.10">
    <property type="entry name" value="Protein tyrosine phosphatase superfamily"/>
    <property type="match status" value="1"/>
</dbReference>
<evidence type="ECO:0000256" key="9">
    <source>
        <dbReference type="ARBA" id="ARBA00023268"/>
    </source>
</evidence>
<dbReference type="SMART" id="SM00194">
    <property type="entry name" value="PTPc"/>
    <property type="match status" value="1"/>
</dbReference>
<comment type="similarity">
    <text evidence="10">Belongs to the glycogen debranching enzyme family.</text>
</comment>
<dbReference type="EMBL" id="JAVFWL010000002">
    <property type="protein sequence ID" value="KAK6735060.1"/>
    <property type="molecule type" value="Genomic_DNA"/>
</dbReference>
<keyword evidence="8" id="KW-0320">Glycogen biosynthesis</keyword>
<proteinExistence type="inferred from homology"/>
<dbReference type="SUPFAM" id="SSF52799">
    <property type="entry name" value="(Phosphotyrosine protein) phosphatases II"/>
    <property type="match status" value="1"/>
</dbReference>
<dbReference type="Pfam" id="PF14701">
    <property type="entry name" value="hDGE_amylase"/>
    <property type="match status" value="1"/>
</dbReference>
<feature type="region of interest" description="Disordered" evidence="12">
    <location>
        <begin position="1"/>
        <end position="39"/>
    </location>
</feature>
<evidence type="ECO:0000256" key="3">
    <source>
        <dbReference type="ARBA" id="ARBA00003530"/>
    </source>
</evidence>
<dbReference type="InterPro" id="IPR032792">
    <property type="entry name" value="AGL_glucanoTrfase"/>
</dbReference>
<dbReference type="Pfam" id="PF00102">
    <property type="entry name" value="Y_phosphatase"/>
    <property type="match status" value="1"/>
</dbReference>
<evidence type="ECO:0000259" key="14">
    <source>
        <dbReference type="PROSITE" id="PS50056"/>
    </source>
</evidence>
<evidence type="ECO:0000313" key="15">
    <source>
        <dbReference type="EMBL" id="KAK6735060.1"/>
    </source>
</evidence>
<dbReference type="InterPro" id="IPR016130">
    <property type="entry name" value="Tyr_Pase_AS"/>
</dbReference>
<dbReference type="EC" id="2.4.1.25" evidence="5"/>
<dbReference type="InterPro" id="IPR003595">
    <property type="entry name" value="Tyr_Pase_cat"/>
</dbReference>
<dbReference type="Gene3D" id="3.20.20.80">
    <property type="entry name" value="Glycosidases"/>
    <property type="match status" value="2"/>
</dbReference>
<evidence type="ECO:0000256" key="2">
    <source>
        <dbReference type="ARBA" id="ARBA00000927"/>
    </source>
</evidence>
<protein>
    <recommendedName>
        <fullName evidence="7">Glycogen debranching enzyme</fullName>
        <ecNumber evidence="5">2.4.1.25</ecNumber>
        <ecNumber evidence="6">3.2.1.33</ecNumber>
    </recommendedName>
    <alternativeName>
        <fullName evidence="11">Glycogen debrancher</fullName>
    </alternativeName>
</protein>
<dbReference type="SUPFAM" id="SSF48208">
    <property type="entry name" value="Six-hairpin glycosidases"/>
    <property type="match status" value="1"/>
</dbReference>
<dbReference type="InterPro" id="IPR008928">
    <property type="entry name" value="6-hairpin_glycosidase_sf"/>
</dbReference>
<feature type="compositionally biased region" description="Acidic residues" evidence="12">
    <location>
        <begin position="1"/>
        <end position="12"/>
    </location>
</feature>
<dbReference type="InterPro" id="IPR010401">
    <property type="entry name" value="AGL/Gdb1"/>
</dbReference>
<gene>
    <name evidence="15" type="primary">Necator_chrII.g6119</name>
    <name evidence="15" type="ORF">RB195_018326</name>
</gene>
<dbReference type="NCBIfam" id="TIGR01531">
    <property type="entry name" value="glyc_debranch"/>
    <property type="match status" value="1"/>
</dbReference>
<accession>A0ABR1CC94</accession>
<sequence length="1892" mass="214212">MVDEEGVEDDSLDQNTLRDADVGEPIVRNSGRYRRNSREDPKVSYSYLEPIRRHESALLLLFLLYVKAKAKMPPTSEDVQWKLADILGKLSEMPTPDHPEVRIIVLEKGEHLDTVVRRLEKGQFVRFHRGSSLLGIDVEIRTTLTGDEPLKWSSGKDHLAMYCQVECSTAGSFKYCFSADGEESGSGYFLVMPVLMVSGKHLPLDGVACQTHLTKLLGSLSCWEKRLRVSKESGYNMIHLTPIHELGISNSSYSISNHHALIQTIHEKDGQTTMEHVENFVKKIEKEWEMLTVQDVVWNHAAKNAQWLQEHPECAYNCLNSPHLRPAYVVDRVYHHFGKEVSEGKWESRGVPAVVDNVHHINAIEYLLRTEILPKMRLHEFFQINVEENVKKFEELARAGPSLEVLDENLPSKQDPEWRRFGCSVDFEKAMKIFNRPRDDASSDDDRVKKCADSFRNHLEYLNEEAGKAAWEIVMAGLRAVMGHITYQRTADHGPKFRAVTERHPLTTDYFLHLDDSTSWEEDEHLAYDPEKSRFLMAFNGWVMCDDPLKNFALPQSQLNYGEKPEDCPFLWKYMKDYTQECARVFHGLRIDNAHSTPIHVAEYLLLAAREIRPDLYVFAELFTGSEEKDNLFVNRLGISSLIREAQSAHDSHEQGRLVYKYGGDVVGAMIQKPIRFAPASVAHGLFLDQSHDNPTPIETRSVYDLLPTAAMVSMASCAVGSTRGYDELVRHAIHVVSEKRPYAQWGTETKASTGIVEARRILNELHAYLAKAHFTQVFVDQMNPDVVGITRHNPITHDTIVVVSHTAFNKHNIHKDRVFLRHIPIGGILDEILFEMGIHQESPEPNPESPDVLLGLSNYKVHIRQHLSPASAKMCVVHGTENGTIELTDFPSGSVIAFRIHLSDAARTSMGTIRAVVAGNDELERELASVLNSISLQDYNKLLFTCDAEEWAAIGRGAYDVPRLGKLAYCGLQGLIPVLDWIRDNNDLGHPLCANLRDGTWLSDYICSRMEKYVGLAFLSAFFSAILCHLTDVPYYLRPCYFEAIVSYLHQQCKRALLRKLSLNISSSSSLVRALSLSSVSFVGYIRGADLAPLPKSLKLEDTHASSLAAGLPHFAVGIWRNWGRDTFIALPGCLLRLGRFSDAKNIIISFAGSMRHGLIPNLLAEGKCARYNCRDAVWFWLYSIALYVRSAPNGQEILKSAVRRIYPHDDSVFGNDEQEQPLIDVMCETLNRHFAGIEFRERNAGPQIDEHMRNEGFNVKIFVNRETGFVHGGNRWNCGTWMDKMGSSEKAGNRGEPATPRDGAAVELQALAYTVLRAMTEWSQAGIIDQTGVSCDSETWTWSQWAEKIKSNFDTHFFVDENHDGKYVNRRNMVKDTVDSSLGFTDFQLRCNFVIALATAPTLLDAHKAWLALDTAKEILLGPIGIKTLDPKDWAYCGDYNNDDDGYDKKTAKGWNYHQGPEWVWVAGFYLRARLAAGNALGGSYWTSARKEVQSRLGNYYRHIKNSGWSSLPELTNTDGAICEGSCPAQAWTEFYWFLMASRGGRKRGRVRTRNQATIDDDLMTGIGGPRKVSSLPKVNKRDSDVERTIDAYVEAMTTLGVEGLRRLFREQLAAYRAPDDRYKFTAFEANPDKNRYMDVVCLDDTRVRLTLDVPPSTDYIHANWIRFEGHDKVFIATQAPLENTIEDFWRMVFQEGCPNIINLTKIIENGKIKSSQYWPLQPGAYNSYGKMFVNTKKVESEGKFLIYTVEVLPEGCSNSNIVKVMHMTSWPDRGLPMSGRHVLRLIRQVNGDKLDNGPIVMHCSAGIGRTGTIILIDVILRRLFCAKEADIVDMFKTLRNQRASCIQVEGQFVFIVLSVLDYIKIKMPKHREKVNKFMDDFKSALLPSS</sequence>
<dbReference type="PANTHER" id="PTHR10569">
    <property type="entry name" value="GLYCOGEN DEBRANCHING ENZYME"/>
    <property type="match status" value="1"/>
</dbReference>
<reference evidence="15 16" key="1">
    <citation type="submission" date="2023-08" db="EMBL/GenBank/DDBJ databases">
        <title>A Necator americanus chromosomal reference genome.</title>
        <authorList>
            <person name="Ilik V."/>
            <person name="Petrzelkova K.J."/>
            <person name="Pardy F."/>
            <person name="Fuh T."/>
            <person name="Niatou-Singa F.S."/>
            <person name="Gouil Q."/>
            <person name="Baker L."/>
            <person name="Ritchie M.E."/>
            <person name="Jex A.R."/>
            <person name="Gazzola D."/>
            <person name="Li H."/>
            <person name="Toshio Fujiwara R."/>
            <person name="Zhan B."/>
            <person name="Aroian R.V."/>
            <person name="Pafco B."/>
            <person name="Schwarz E.M."/>
        </authorList>
    </citation>
    <scope>NUCLEOTIDE SEQUENCE [LARGE SCALE GENOMIC DNA]</scope>
    <source>
        <strain evidence="15 16">Aroian</strain>
        <tissue evidence="15">Whole animal</tissue>
    </source>
</reference>
<dbReference type="PROSITE" id="PS50055">
    <property type="entry name" value="TYR_PHOSPHATASE_PTP"/>
    <property type="match status" value="1"/>
</dbReference>
<evidence type="ECO:0000256" key="8">
    <source>
        <dbReference type="ARBA" id="ARBA00023056"/>
    </source>
</evidence>
<comment type="function">
    <text evidence="3">Multifunctional enzyme acting as 1,4-alpha-D-glucan:1,4-alpha-D-glucan 4-alpha-D-glycosyltransferase and amylo-1,6-glucosidase in glycogen degradation.</text>
</comment>
<dbReference type="PANTHER" id="PTHR10569:SF2">
    <property type="entry name" value="GLYCOGEN DEBRANCHING ENZYME"/>
    <property type="match status" value="1"/>
</dbReference>
<name>A0ABR1CC94_NECAM</name>
<dbReference type="CDD" id="cd11327">
    <property type="entry name" value="AmyAc_Glg_debranch_2"/>
    <property type="match status" value="1"/>
</dbReference>
<evidence type="ECO:0000256" key="10">
    <source>
        <dbReference type="ARBA" id="ARBA00025780"/>
    </source>
</evidence>
<evidence type="ECO:0000313" key="16">
    <source>
        <dbReference type="Proteomes" id="UP001303046"/>
    </source>
</evidence>
<comment type="catalytic activity">
    <reaction evidence="1">
        <text>Transfers a segment of a (1-&gt;4)-alpha-D-glucan to a new position in an acceptor, which may be glucose or a (1-&gt;4)-alpha-D-glucan.</text>
        <dbReference type="EC" id="2.4.1.25"/>
    </reaction>
</comment>
<feature type="domain" description="Tyrosine specific protein phosphatases" evidence="14">
    <location>
        <begin position="1783"/>
        <end position="1856"/>
    </location>
</feature>
<dbReference type="PROSITE" id="PS50056">
    <property type="entry name" value="TYR_PHOSPHATASE_2"/>
    <property type="match status" value="1"/>
</dbReference>
<evidence type="ECO:0000259" key="13">
    <source>
        <dbReference type="PROSITE" id="PS50055"/>
    </source>
</evidence>
<keyword evidence="9" id="KW-0511">Multifunctional enzyme</keyword>
<dbReference type="InterPro" id="IPR032790">
    <property type="entry name" value="GDE_C"/>
</dbReference>
<evidence type="ECO:0000256" key="1">
    <source>
        <dbReference type="ARBA" id="ARBA00000439"/>
    </source>
</evidence>
<dbReference type="InterPro" id="IPR017853">
    <property type="entry name" value="GH"/>
</dbReference>
<dbReference type="PRINTS" id="PR00700">
    <property type="entry name" value="PRTYPHPHTASE"/>
</dbReference>
<dbReference type="Proteomes" id="UP001303046">
    <property type="component" value="Unassembled WGS sequence"/>
</dbReference>
<dbReference type="InterPro" id="IPR000387">
    <property type="entry name" value="Tyr_Pase_dom"/>
</dbReference>
<evidence type="ECO:0000256" key="7">
    <source>
        <dbReference type="ARBA" id="ARBA00020723"/>
    </source>
</evidence>
<dbReference type="EC" id="3.2.1.33" evidence="6"/>
<comment type="caution">
    <text evidence="15">The sequence shown here is derived from an EMBL/GenBank/DDBJ whole genome shotgun (WGS) entry which is preliminary data.</text>
</comment>
<dbReference type="Pfam" id="PF06202">
    <property type="entry name" value="GDE_C"/>
    <property type="match status" value="1"/>
</dbReference>
<dbReference type="CDD" id="cd00047">
    <property type="entry name" value="PTPc"/>
    <property type="match status" value="1"/>
</dbReference>
<evidence type="ECO:0000256" key="12">
    <source>
        <dbReference type="SAM" id="MobiDB-lite"/>
    </source>
</evidence>
<dbReference type="PROSITE" id="PS00383">
    <property type="entry name" value="TYR_PHOSPHATASE_1"/>
    <property type="match status" value="1"/>
</dbReference>
<dbReference type="Gene3D" id="1.50.10.10">
    <property type="match status" value="1"/>
</dbReference>
<feature type="domain" description="Tyrosine-protein phosphatase" evidence="13">
    <location>
        <begin position="1607"/>
        <end position="1865"/>
    </location>
</feature>
<evidence type="ECO:0000256" key="6">
    <source>
        <dbReference type="ARBA" id="ARBA00012778"/>
    </source>
</evidence>
<comment type="catalytic activity">
    <reaction evidence="2">
        <text>Hydrolysis of (1-&gt;6)-alpha-D-glucosidic branch linkages in glycogen phosphorylase limit dextrin.</text>
        <dbReference type="EC" id="3.2.1.33"/>
    </reaction>
</comment>
<comment type="subcellular location">
    <subcellularLocation>
        <location evidence="4">Cytoplasm</location>
    </subcellularLocation>
</comment>
<keyword evidence="16" id="KW-1185">Reference proteome</keyword>
<organism evidence="15 16">
    <name type="scientific">Necator americanus</name>
    <name type="common">Human hookworm</name>
    <dbReference type="NCBI Taxonomy" id="51031"/>
    <lineage>
        <taxon>Eukaryota</taxon>
        <taxon>Metazoa</taxon>
        <taxon>Ecdysozoa</taxon>
        <taxon>Nematoda</taxon>
        <taxon>Chromadorea</taxon>
        <taxon>Rhabditida</taxon>
        <taxon>Rhabditina</taxon>
        <taxon>Rhabditomorpha</taxon>
        <taxon>Strongyloidea</taxon>
        <taxon>Ancylostomatidae</taxon>
        <taxon>Bunostominae</taxon>
        <taxon>Necator</taxon>
    </lineage>
</organism>
<dbReference type="SUPFAM" id="SSF51445">
    <property type="entry name" value="(Trans)glycosidases"/>
    <property type="match status" value="1"/>
</dbReference>
<dbReference type="SMART" id="SM00404">
    <property type="entry name" value="PTPc_motif"/>
    <property type="match status" value="1"/>
</dbReference>
<dbReference type="InterPro" id="IPR006421">
    <property type="entry name" value="Glycogen_debranch_met"/>
</dbReference>
<dbReference type="Pfam" id="PF14702">
    <property type="entry name" value="hGDE_central"/>
    <property type="match status" value="1"/>
</dbReference>
<dbReference type="InterPro" id="IPR029021">
    <property type="entry name" value="Prot-tyrosine_phosphatase-like"/>
</dbReference>